<protein>
    <recommendedName>
        <fullName evidence="2">AAA+ ATPase domain-containing protein</fullName>
    </recommendedName>
</protein>
<dbReference type="SMART" id="SM00382">
    <property type="entry name" value="AAA"/>
    <property type="match status" value="1"/>
</dbReference>
<feature type="compositionally biased region" description="Basic and acidic residues" evidence="1">
    <location>
        <begin position="730"/>
        <end position="739"/>
    </location>
</feature>
<name>A0AAV5D2Q2_ELECO</name>
<comment type="caution">
    <text evidence="3">The sequence shown here is derived from an EMBL/GenBank/DDBJ whole genome shotgun (WGS) entry which is preliminary data.</text>
</comment>
<evidence type="ECO:0000313" key="4">
    <source>
        <dbReference type="Proteomes" id="UP001054889"/>
    </source>
</evidence>
<dbReference type="PANTHER" id="PTHR32472">
    <property type="entry name" value="DNA REPAIR PROTEIN RADA"/>
    <property type="match status" value="1"/>
</dbReference>
<gene>
    <name evidence="3" type="primary">ga22108</name>
    <name evidence="3" type="ORF">PR202_ga22108</name>
</gene>
<dbReference type="InterPro" id="IPR003593">
    <property type="entry name" value="AAA+_ATPase"/>
</dbReference>
<dbReference type="EMBL" id="BQKI01000011">
    <property type="protein sequence ID" value="GJN04549.1"/>
    <property type="molecule type" value="Genomic_DNA"/>
</dbReference>
<dbReference type="AlphaFoldDB" id="A0AAV5D2Q2"/>
<dbReference type="Gene3D" id="3.40.50.300">
    <property type="entry name" value="P-loop containing nucleotide triphosphate hydrolases"/>
    <property type="match status" value="1"/>
</dbReference>
<sequence length="808" mass="85672">MAATSSSSAAAAARGIRIAEGAAAAEATSKPSWASLGLDGVDSGDDEVGADAALSRARGCDVYVGHGGGGGEARRLVAWLRAELELLGVPCAASDRGRLGDAPSHAAARAAMDAAAAGVVVVAPASLANPYAVEELRVFADRGALVPVLVGGLSRADLAAVGDIVEKRGEVWGPHGGHLWKAYDGEEKEWRAAVEGLARAEPMVVVGSDGDADGDVRARVLDVLDILGLRLGRRAVTAAVKRWRGAEETDPELPFPRNAGFVGREKEILDIEAMLRGPTTAYAKAALAAKQALLEDDDEMGSLSSGLIDHHHGPFVSGVVCVSGPSGAGKTELAMEFAYRHARDYKRVLWVHGEPRFLRQGYLALADHLGVAVGDAAASATTPPSRRSLPDIEGDAIGKIRKELARNIPYLLIIDNLESDKDWWDGRAVHELLPHRSSSFITKHRSTTTTTQVIITTRLALVPRVRTMRLGNLAAPETMQLMKGTRAFAVEDVPVLRSIEEKVGSVALGVALVGAILLALLDREAAELGAAVARLLEASSFFAPAPIPVAALARAACGPTTVEKSLWKRFLRTLNISSCASTSSSRATSSSHAAAGHAELEALVRLGFARRCARAGHVSVHAVFRLFSRRIGSGHVGRSVVRAILVSSTEQQQHHAWAACLALFRFEAPAAAVELPSHELARFVTRLALPLAAKSVAACSAYAAALELLREATDTVRRAEDRYGVAPPPPRDRRDDDDLDPRAYEELARARAELLGARAGMMVRAGEYGIARDHCLTAIDILEVVCGDAHPETQKVRDYLEQAVAPHC</sequence>
<accession>A0AAV5D2Q2</accession>
<evidence type="ECO:0000313" key="3">
    <source>
        <dbReference type="EMBL" id="GJN04549.1"/>
    </source>
</evidence>
<feature type="region of interest" description="Disordered" evidence="1">
    <location>
        <begin position="719"/>
        <end position="739"/>
    </location>
</feature>
<dbReference type="InterPro" id="IPR058874">
    <property type="entry name" value="WHD_plant"/>
</dbReference>
<dbReference type="InterPro" id="IPR027417">
    <property type="entry name" value="P-loop_NTPase"/>
</dbReference>
<reference evidence="3" key="2">
    <citation type="submission" date="2021-12" db="EMBL/GenBank/DDBJ databases">
        <title>Resequencing data analysis of finger millet.</title>
        <authorList>
            <person name="Hatakeyama M."/>
            <person name="Aluri S."/>
            <person name="Balachadran M.T."/>
            <person name="Sivarajan S.R."/>
            <person name="Poveda L."/>
            <person name="Shimizu-Inatsugi R."/>
            <person name="Schlapbach R."/>
            <person name="Sreeman S.M."/>
            <person name="Shimizu K.K."/>
        </authorList>
    </citation>
    <scope>NUCLEOTIDE SEQUENCE</scope>
</reference>
<dbReference type="Proteomes" id="UP001054889">
    <property type="component" value="Unassembled WGS sequence"/>
</dbReference>
<organism evidence="3 4">
    <name type="scientific">Eleusine coracana subsp. coracana</name>
    <dbReference type="NCBI Taxonomy" id="191504"/>
    <lineage>
        <taxon>Eukaryota</taxon>
        <taxon>Viridiplantae</taxon>
        <taxon>Streptophyta</taxon>
        <taxon>Embryophyta</taxon>
        <taxon>Tracheophyta</taxon>
        <taxon>Spermatophyta</taxon>
        <taxon>Magnoliopsida</taxon>
        <taxon>Liliopsida</taxon>
        <taxon>Poales</taxon>
        <taxon>Poaceae</taxon>
        <taxon>PACMAD clade</taxon>
        <taxon>Chloridoideae</taxon>
        <taxon>Cynodonteae</taxon>
        <taxon>Eleusininae</taxon>
        <taxon>Eleusine</taxon>
    </lineage>
</organism>
<evidence type="ECO:0000259" key="2">
    <source>
        <dbReference type="SMART" id="SM00382"/>
    </source>
</evidence>
<proteinExistence type="predicted"/>
<dbReference type="GO" id="GO:0000725">
    <property type="term" value="P:recombinational repair"/>
    <property type="evidence" value="ECO:0007669"/>
    <property type="project" value="TreeGrafter"/>
</dbReference>
<evidence type="ECO:0000256" key="1">
    <source>
        <dbReference type="SAM" id="MobiDB-lite"/>
    </source>
</evidence>
<dbReference type="Pfam" id="PF25895">
    <property type="entry name" value="WHD_plant_disease"/>
    <property type="match status" value="1"/>
</dbReference>
<keyword evidence="4" id="KW-1185">Reference proteome</keyword>
<reference evidence="3" key="1">
    <citation type="journal article" date="2018" name="DNA Res.">
        <title>Multiple hybrid de novo genome assembly of finger millet, an orphan allotetraploid crop.</title>
        <authorList>
            <person name="Hatakeyama M."/>
            <person name="Aluri S."/>
            <person name="Balachadran M.T."/>
            <person name="Sivarajan S.R."/>
            <person name="Patrignani A."/>
            <person name="Gruter S."/>
            <person name="Poveda L."/>
            <person name="Shimizu-Inatsugi R."/>
            <person name="Baeten J."/>
            <person name="Francoijs K.J."/>
            <person name="Nataraja K.N."/>
            <person name="Reddy Y.A.N."/>
            <person name="Phadnis S."/>
            <person name="Ravikumar R.L."/>
            <person name="Schlapbach R."/>
            <person name="Sreeman S.M."/>
            <person name="Shimizu K.K."/>
        </authorList>
    </citation>
    <scope>NUCLEOTIDE SEQUENCE</scope>
</reference>
<dbReference type="SUPFAM" id="SSF52540">
    <property type="entry name" value="P-loop containing nucleoside triphosphate hydrolases"/>
    <property type="match status" value="1"/>
</dbReference>
<dbReference type="PANTHER" id="PTHR32472:SF18">
    <property type="entry name" value="OS11G0576100 PROTEIN"/>
    <property type="match status" value="1"/>
</dbReference>
<feature type="domain" description="AAA+ ATPase" evidence="2">
    <location>
        <begin position="316"/>
        <end position="480"/>
    </location>
</feature>